<feature type="transmembrane region" description="Helical" evidence="1">
    <location>
        <begin position="20"/>
        <end position="43"/>
    </location>
</feature>
<dbReference type="EMBL" id="JTDE01003739">
    <property type="protein sequence ID" value="KAF7255699.1"/>
    <property type="molecule type" value="Genomic_DNA"/>
</dbReference>
<organism evidence="2 3">
    <name type="scientific">Paragonimus skrjabini miyazakii</name>
    <dbReference type="NCBI Taxonomy" id="59628"/>
    <lineage>
        <taxon>Eukaryota</taxon>
        <taxon>Metazoa</taxon>
        <taxon>Spiralia</taxon>
        <taxon>Lophotrochozoa</taxon>
        <taxon>Platyhelminthes</taxon>
        <taxon>Trematoda</taxon>
        <taxon>Digenea</taxon>
        <taxon>Plagiorchiida</taxon>
        <taxon>Troglotremata</taxon>
        <taxon>Troglotrematidae</taxon>
        <taxon>Paragonimus</taxon>
    </lineage>
</organism>
<proteinExistence type="predicted"/>
<sequence length="44" mass="5143">MGFGMWMHLDCSTFNRILKIPWLFAGCWPWLAMFGVLLTVSFMS</sequence>
<evidence type="ECO:0000256" key="1">
    <source>
        <dbReference type="SAM" id="Phobius"/>
    </source>
</evidence>
<dbReference type="Proteomes" id="UP000822476">
    <property type="component" value="Unassembled WGS sequence"/>
</dbReference>
<accession>A0A8S9YLG8</accession>
<evidence type="ECO:0000313" key="3">
    <source>
        <dbReference type="Proteomes" id="UP000822476"/>
    </source>
</evidence>
<name>A0A8S9YLG8_9TREM</name>
<keyword evidence="1" id="KW-0472">Membrane</keyword>
<keyword evidence="3" id="KW-1185">Reference proteome</keyword>
<keyword evidence="1" id="KW-0812">Transmembrane</keyword>
<reference evidence="2" key="1">
    <citation type="submission" date="2019-07" db="EMBL/GenBank/DDBJ databases">
        <title>Annotation for the trematode Paragonimus miyazaki's.</title>
        <authorList>
            <person name="Choi Y.-J."/>
        </authorList>
    </citation>
    <scope>NUCLEOTIDE SEQUENCE</scope>
    <source>
        <strain evidence="2">Japan</strain>
    </source>
</reference>
<dbReference type="AlphaFoldDB" id="A0A8S9YLG8"/>
<comment type="caution">
    <text evidence="2">The sequence shown here is derived from an EMBL/GenBank/DDBJ whole genome shotgun (WGS) entry which is preliminary data.</text>
</comment>
<keyword evidence="1" id="KW-1133">Transmembrane helix</keyword>
<evidence type="ECO:0000313" key="2">
    <source>
        <dbReference type="EMBL" id="KAF7255699.1"/>
    </source>
</evidence>
<gene>
    <name evidence="2" type="ORF">EG68_07292</name>
</gene>
<dbReference type="OrthoDB" id="10270052at2759"/>
<protein>
    <submittedName>
        <fullName evidence="2">Uncharacterized protein</fullName>
    </submittedName>
</protein>